<dbReference type="SUPFAM" id="SSF47391">
    <property type="entry name" value="Dimerization-anchoring domain of cAMP-dependent PK regulatory subunit"/>
    <property type="match status" value="1"/>
</dbReference>
<evidence type="ECO:0000256" key="4">
    <source>
        <dbReference type="ARBA" id="ARBA00023273"/>
    </source>
</evidence>
<protein>
    <submittedName>
        <fullName evidence="7">Uncharacterized protein</fullName>
    </submittedName>
</protein>
<keyword evidence="4" id="KW-0966">Cell projection</keyword>
<evidence type="ECO:0000313" key="8">
    <source>
        <dbReference type="Proteomes" id="UP001159042"/>
    </source>
</evidence>
<evidence type="ECO:0000256" key="2">
    <source>
        <dbReference type="ARBA" id="ARBA00022846"/>
    </source>
</evidence>
<dbReference type="PANTHER" id="PTHR14952:SF9">
    <property type="entry name" value="EF-HAND DOMAIN-CONTAINING PROTEIN"/>
    <property type="match status" value="1"/>
</dbReference>
<comment type="caution">
    <text evidence="7">The sequence shown here is derived from an EMBL/GenBank/DDBJ whole genome shotgun (WGS) entry which is preliminary data.</text>
</comment>
<dbReference type="Proteomes" id="UP001159042">
    <property type="component" value="Unassembled WGS sequence"/>
</dbReference>
<dbReference type="CDD" id="cd23019">
    <property type="entry name" value="DD_ROP"/>
    <property type="match status" value="1"/>
</dbReference>
<organism evidence="7 8">
    <name type="scientific">Exocentrus adspersus</name>
    <dbReference type="NCBI Taxonomy" id="1586481"/>
    <lineage>
        <taxon>Eukaryota</taxon>
        <taxon>Metazoa</taxon>
        <taxon>Ecdysozoa</taxon>
        <taxon>Arthropoda</taxon>
        <taxon>Hexapoda</taxon>
        <taxon>Insecta</taxon>
        <taxon>Pterygota</taxon>
        <taxon>Neoptera</taxon>
        <taxon>Endopterygota</taxon>
        <taxon>Coleoptera</taxon>
        <taxon>Polyphaga</taxon>
        <taxon>Cucujiformia</taxon>
        <taxon>Chrysomeloidea</taxon>
        <taxon>Cerambycidae</taxon>
        <taxon>Lamiinae</taxon>
        <taxon>Acanthocinini</taxon>
        <taxon>Exocentrus</taxon>
    </lineage>
</organism>
<feature type="compositionally biased region" description="Basic and acidic residues" evidence="6">
    <location>
        <begin position="330"/>
        <end position="359"/>
    </location>
</feature>
<feature type="region of interest" description="Disordered" evidence="6">
    <location>
        <begin position="321"/>
        <end position="359"/>
    </location>
</feature>
<dbReference type="AlphaFoldDB" id="A0AAV8VSS9"/>
<feature type="region of interest" description="Disordered" evidence="6">
    <location>
        <begin position="422"/>
        <end position="445"/>
    </location>
</feature>
<evidence type="ECO:0000256" key="5">
    <source>
        <dbReference type="ARBA" id="ARBA00035651"/>
    </source>
</evidence>
<gene>
    <name evidence="7" type="ORF">NQ315_002392</name>
</gene>
<keyword evidence="8" id="KW-1185">Reference proteome</keyword>
<evidence type="ECO:0000313" key="7">
    <source>
        <dbReference type="EMBL" id="KAJ8917368.1"/>
    </source>
</evidence>
<evidence type="ECO:0000256" key="3">
    <source>
        <dbReference type="ARBA" id="ARBA00023069"/>
    </source>
</evidence>
<evidence type="ECO:0000256" key="1">
    <source>
        <dbReference type="ARBA" id="ARBA00004230"/>
    </source>
</evidence>
<dbReference type="EMBL" id="JANEYG010000034">
    <property type="protein sequence ID" value="KAJ8917368.1"/>
    <property type="molecule type" value="Genomic_DNA"/>
</dbReference>
<comment type="subcellular location">
    <subcellularLocation>
        <location evidence="1">Cell projection</location>
        <location evidence="1">Cilium</location>
        <location evidence="1">Flagellum</location>
    </subcellularLocation>
</comment>
<keyword evidence="3" id="KW-0969">Cilium</keyword>
<reference evidence="7 8" key="1">
    <citation type="journal article" date="2023" name="Insect Mol. Biol.">
        <title>Genome sequencing provides insights into the evolution of gene families encoding plant cell wall-degrading enzymes in longhorned beetles.</title>
        <authorList>
            <person name="Shin N.R."/>
            <person name="Okamura Y."/>
            <person name="Kirsch R."/>
            <person name="Pauchet Y."/>
        </authorList>
    </citation>
    <scope>NUCLEOTIDE SEQUENCE [LARGE SCALE GENOMIC DNA]</scope>
    <source>
        <strain evidence="7">EAD_L_NR</strain>
    </source>
</reference>
<name>A0AAV8VSS9_9CUCU</name>
<dbReference type="GO" id="GO:0031514">
    <property type="term" value="C:motile cilium"/>
    <property type="evidence" value="ECO:0007669"/>
    <property type="project" value="UniProtKB-SubCell"/>
</dbReference>
<feature type="compositionally biased region" description="Basic and acidic residues" evidence="6">
    <location>
        <begin position="422"/>
        <end position="436"/>
    </location>
</feature>
<dbReference type="InterPro" id="IPR047844">
    <property type="entry name" value="ROP_DD"/>
</dbReference>
<sequence>MPELGDQMYCSEQICIPPAFPYLLRQFAKAAIRTQPTDLLRWSTAYFRCLSLNIPPPVKPRLEYPIPRDHCGLTPGWLKALMYQLQNNLTVPFKILWDRWTGACLEHNTLTQILCLGGFNDPEAIPWSRFIGLCAAHLTDSLTQTMILACEVMTEEPEGGSAMIPLETFLDLYTFLATIDASQPQVLKNEYFSDALLALWKKTAAKDEGSRDEVKEESMIEEESAKSEVVEEIEEEVTVQVDSKDVISCPSIAGDDDYNVDYHVDQEKFAEQLEEAGAEEMQSEGEGTLGTGVFEEAGEGDEQTTDVMPVTKLCVEEQEQLLGEGDGEEAESKQDKAKEEEAEVLPKESVDTIQETPRHIEPDFIEDDRRLKEDLERLQILQTELNGESDVEIEKFKCRLIEEMPLTTSQKEAVQHFKDVESKSDMEVSGDLRSEGVEEEEEEEDVEKIEKVYVDVVPGIGPVVPQELMQTVCKYMKGVAALQQGMVMPRNIRHYNCPPLEVVEI</sequence>
<dbReference type="PANTHER" id="PTHR14952">
    <property type="entry name" value="ROPPORIN-1-LIKE PROTEIN"/>
    <property type="match status" value="1"/>
</dbReference>
<proteinExistence type="inferred from homology"/>
<dbReference type="Gene3D" id="1.20.890.10">
    <property type="entry name" value="cAMP-dependent protein kinase regulatory subunit, dimerization-anchoring domain"/>
    <property type="match status" value="1"/>
</dbReference>
<evidence type="ECO:0000256" key="6">
    <source>
        <dbReference type="SAM" id="MobiDB-lite"/>
    </source>
</evidence>
<accession>A0AAV8VSS9</accession>
<comment type="similarity">
    <text evidence="5">Belongs to the ropporin family.</text>
</comment>
<keyword evidence="2" id="KW-0282">Flagellum</keyword>
<feature type="region of interest" description="Disordered" evidence="6">
    <location>
        <begin position="208"/>
        <end position="228"/>
    </location>
</feature>